<dbReference type="SUPFAM" id="SSF51735">
    <property type="entry name" value="NAD(P)-binding Rossmann-fold domains"/>
    <property type="match status" value="1"/>
</dbReference>
<sequence length="122" mass="13868">MTKFSELPPYEYAKEIKPIRSNVEELTFPDGKKIYLLAKGRLANLVLSEGHPAEVMDMSFGLQSLMSEYIVKNKDKLKPGMVDVPVEIDDRVGFLKLHSMGIKIDKLTEEQYNYIHGYEGGT</sequence>
<dbReference type="PANTHER" id="PTHR23420">
    <property type="entry name" value="ADENOSYLHOMOCYSTEINASE"/>
    <property type="match status" value="1"/>
</dbReference>
<organism evidence="1">
    <name type="scientific">marine sediment metagenome</name>
    <dbReference type="NCBI Taxonomy" id="412755"/>
    <lineage>
        <taxon>unclassified sequences</taxon>
        <taxon>metagenomes</taxon>
        <taxon>ecological metagenomes</taxon>
    </lineage>
</organism>
<dbReference type="GO" id="GO:0033353">
    <property type="term" value="P:S-adenosylmethionine cycle"/>
    <property type="evidence" value="ECO:0007669"/>
    <property type="project" value="TreeGrafter"/>
</dbReference>
<reference evidence="1" key="1">
    <citation type="journal article" date="2015" name="Nature">
        <title>Complex archaea that bridge the gap between prokaryotes and eukaryotes.</title>
        <authorList>
            <person name="Spang A."/>
            <person name="Saw J.H."/>
            <person name="Jorgensen S.L."/>
            <person name="Zaremba-Niedzwiedzka K."/>
            <person name="Martijn J."/>
            <person name="Lind A.E."/>
            <person name="van Eijk R."/>
            <person name="Schleper C."/>
            <person name="Guy L."/>
            <person name="Ettema T.J."/>
        </authorList>
    </citation>
    <scope>NUCLEOTIDE SEQUENCE</scope>
</reference>
<proteinExistence type="predicted"/>
<protein>
    <submittedName>
        <fullName evidence="1">Uncharacterized protein</fullName>
    </submittedName>
</protein>
<gene>
    <name evidence="1" type="ORF">LCGC14_0508460</name>
</gene>
<evidence type="ECO:0000313" key="1">
    <source>
        <dbReference type="EMBL" id="KKN62785.1"/>
    </source>
</evidence>
<dbReference type="Gene3D" id="3.40.50.720">
    <property type="entry name" value="NAD(P)-binding Rossmann-like Domain"/>
    <property type="match status" value="1"/>
</dbReference>
<dbReference type="EMBL" id="LAZR01000613">
    <property type="protein sequence ID" value="KKN62785.1"/>
    <property type="molecule type" value="Genomic_DNA"/>
</dbReference>
<comment type="caution">
    <text evidence="1">The sequence shown here is derived from an EMBL/GenBank/DDBJ whole genome shotgun (WGS) entry which is preliminary data.</text>
</comment>
<name>A0A0F9S209_9ZZZZ</name>
<dbReference type="InterPro" id="IPR000043">
    <property type="entry name" value="Adenosylhomocysteinase-like"/>
</dbReference>
<dbReference type="PANTHER" id="PTHR23420:SF0">
    <property type="entry name" value="ADENOSYLHOMOCYSTEINASE"/>
    <property type="match status" value="1"/>
</dbReference>
<dbReference type="InterPro" id="IPR036291">
    <property type="entry name" value="NAD(P)-bd_dom_sf"/>
</dbReference>
<dbReference type="GO" id="GO:0004013">
    <property type="term" value="F:adenosylhomocysteinase activity"/>
    <property type="evidence" value="ECO:0007669"/>
    <property type="project" value="TreeGrafter"/>
</dbReference>
<dbReference type="SUPFAM" id="SSF52283">
    <property type="entry name" value="Formate/glycerate dehydrogenase catalytic domain-like"/>
    <property type="match status" value="1"/>
</dbReference>
<dbReference type="GO" id="GO:0005829">
    <property type="term" value="C:cytosol"/>
    <property type="evidence" value="ECO:0007669"/>
    <property type="project" value="TreeGrafter"/>
</dbReference>
<dbReference type="Gene3D" id="3.40.50.1480">
    <property type="entry name" value="Adenosylhomocysteinase-like"/>
    <property type="match status" value="1"/>
</dbReference>
<accession>A0A0F9S209</accession>
<dbReference type="AlphaFoldDB" id="A0A0F9S209"/>
<dbReference type="Pfam" id="PF05221">
    <property type="entry name" value="AdoHcyase"/>
    <property type="match status" value="1"/>
</dbReference>
<dbReference type="InterPro" id="IPR042172">
    <property type="entry name" value="Adenosylhomocyst_ase-like_sf"/>
</dbReference>